<organism evidence="3 4">
    <name type="scientific">Aedes albopictus</name>
    <name type="common">Asian tiger mosquito</name>
    <name type="synonym">Stegomyia albopicta</name>
    <dbReference type="NCBI Taxonomy" id="7160"/>
    <lineage>
        <taxon>Eukaryota</taxon>
        <taxon>Metazoa</taxon>
        <taxon>Ecdysozoa</taxon>
        <taxon>Arthropoda</taxon>
        <taxon>Hexapoda</taxon>
        <taxon>Insecta</taxon>
        <taxon>Pterygota</taxon>
        <taxon>Neoptera</taxon>
        <taxon>Endopterygota</taxon>
        <taxon>Diptera</taxon>
        <taxon>Nematocera</taxon>
        <taxon>Culicoidea</taxon>
        <taxon>Culicidae</taxon>
        <taxon>Culicinae</taxon>
        <taxon>Aedini</taxon>
        <taxon>Aedes</taxon>
        <taxon>Stegomyia</taxon>
    </lineage>
</organism>
<reference evidence="3" key="2">
    <citation type="submission" date="2025-05" db="UniProtKB">
        <authorList>
            <consortium name="EnsemblMetazoa"/>
        </authorList>
    </citation>
    <scope>IDENTIFICATION</scope>
    <source>
        <strain evidence="3">Foshan</strain>
    </source>
</reference>
<feature type="signal peptide" evidence="1">
    <location>
        <begin position="1"/>
        <end position="18"/>
    </location>
</feature>
<dbReference type="InterPro" id="IPR036508">
    <property type="entry name" value="Chitin-bd_dom_sf"/>
</dbReference>
<dbReference type="SUPFAM" id="SSF57625">
    <property type="entry name" value="Invertebrate chitin-binding proteins"/>
    <property type="match status" value="1"/>
</dbReference>
<dbReference type="InterPro" id="IPR002557">
    <property type="entry name" value="Chitin-bd_dom"/>
</dbReference>
<feature type="chain" id="PRO_5045981664" description="Chitin-binding type-2 domain-containing protein" evidence="1">
    <location>
        <begin position="19"/>
        <end position="294"/>
    </location>
</feature>
<keyword evidence="4" id="KW-1185">Reference proteome</keyword>
<proteinExistence type="predicted"/>
<evidence type="ECO:0000256" key="1">
    <source>
        <dbReference type="SAM" id="SignalP"/>
    </source>
</evidence>
<feature type="domain" description="Chitin-binding type-2" evidence="2">
    <location>
        <begin position="134"/>
        <end position="197"/>
    </location>
</feature>
<dbReference type="GeneID" id="109406551"/>
<reference evidence="4" key="1">
    <citation type="journal article" date="2015" name="Proc. Natl. Acad. Sci. U.S.A.">
        <title>Genome sequence of the Asian Tiger mosquito, Aedes albopictus, reveals insights into its biology, genetics, and evolution.</title>
        <authorList>
            <person name="Chen X.G."/>
            <person name="Jiang X."/>
            <person name="Gu J."/>
            <person name="Xu M."/>
            <person name="Wu Y."/>
            <person name="Deng Y."/>
            <person name="Zhang C."/>
            <person name="Bonizzoni M."/>
            <person name="Dermauw W."/>
            <person name="Vontas J."/>
            <person name="Armbruster P."/>
            <person name="Huang X."/>
            <person name="Yang Y."/>
            <person name="Zhang H."/>
            <person name="He W."/>
            <person name="Peng H."/>
            <person name="Liu Y."/>
            <person name="Wu K."/>
            <person name="Chen J."/>
            <person name="Lirakis M."/>
            <person name="Topalis P."/>
            <person name="Van Leeuwen T."/>
            <person name="Hall A.B."/>
            <person name="Jiang X."/>
            <person name="Thorpe C."/>
            <person name="Mueller R.L."/>
            <person name="Sun C."/>
            <person name="Waterhouse R.M."/>
            <person name="Yan G."/>
            <person name="Tu Z.J."/>
            <person name="Fang X."/>
            <person name="James A.A."/>
        </authorList>
    </citation>
    <scope>NUCLEOTIDE SEQUENCE [LARGE SCALE GENOMIC DNA]</scope>
    <source>
        <strain evidence="4">Foshan</strain>
    </source>
</reference>
<accession>A0ABM1YA66</accession>
<dbReference type="RefSeq" id="XP_019535191.2">
    <property type="nucleotide sequence ID" value="XM_019679646.3"/>
</dbReference>
<evidence type="ECO:0000313" key="4">
    <source>
        <dbReference type="Proteomes" id="UP000069940"/>
    </source>
</evidence>
<name>A0ABM1YA66_AEDAL</name>
<keyword evidence="1" id="KW-0732">Signal</keyword>
<evidence type="ECO:0000313" key="3">
    <source>
        <dbReference type="EnsemblMetazoa" id="AALFPA23_007238.P9589"/>
    </source>
</evidence>
<protein>
    <recommendedName>
        <fullName evidence="2">Chitin-binding type-2 domain-containing protein</fullName>
    </recommendedName>
</protein>
<evidence type="ECO:0000259" key="2">
    <source>
        <dbReference type="PROSITE" id="PS50940"/>
    </source>
</evidence>
<sequence length="294" mass="32196">MRLYVSLLLWVFYRSVVAENLCEDITGTDLVFKCGGCRDIVLCLGNTFYDSESCNEKYCHYDADSEMADCLPAVPVGCEDGTTTIEPPETTTALITTTTDETTTVEITTTTTTEAPTTTSLPITTTTRSSSEAAILCTGIGIYPDPYNCNRYHYCPAAGQQSWDQLCPPNYSFAYKSELLSGTFPCKLITLASDCTRIDCASTSIFKPFASSKLHYAYCYTTSPKSEVSVFKCSEGATFDGSTCVYNCLCEGLFTNTVAPTTYYQCYYSGSRLVSKLVNCPTGKNFVESLKTCI</sequence>
<dbReference type="Proteomes" id="UP000069940">
    <property type="component" value="Unassembled WGS sequence"/>
</dbReference>
<dbReference type="PROSITE" id="PS50940">
    <property type="entry name" value="CHIT_BIND_II"/>
    <property type="match status" value="1"/>
</dbReference>
<dbReference type="EnsemblMetazoa" id="AALFPA23_007238.R9589">
    <property type="protein sequence ID" value="AALFPA23_007238.P9589"/>
    <property type="gene ID" value="AALFPA23_007238"/>
</dbReference>